<feature type="transmembrane region" description="Helical" evidence="1">
    <location>
        <begin position="107"/>
        <end position="130"/>
    </location>
</feature>
<gene>
    <name evidence="2" type="ORF">BST44_15505</name>
</gene>
<dbReference type="OrthoDB" id="4751204at2"/>
<protein>
    <submittedName>
        <fullName evidence="2">Uncharacterized protein</fullName>
    </submittedName>
</protein>
<comment type="caution">
    <text evidence="2">The sequence shown here is derived from an EMBL/GenBank/DDBJ whole genome shotgun (WGS) entry which is preliminary data.</text>
</comment>
<evidence type="ECO:0000313" key="3">
    <source>
        <dbReference type="Proteomes" id="UP000192601"/>
    </source>
</evidence>
<dbReference type="STRING" id="1783.BST44_15505"/>
<keyword evidence="3" id="KW-1185">Reference proteome</keyword>
<proteinExistence type="predicted"/>
<feature type="transmembrane region" description="Helical" evidence="1">
    <location>
        <begin position="12"/>
        <end position="30"/>
    </location>
</feature>
<dbReference type="Proteomes" id="UP000192601">
    <property type="component" value="Unassembled WGS sequence"/>
</dbReference>
<feature type="transmembrane region" description="Helical" evidence="1">
    <location>
        <begin position="36"/>
        <end position="54"/>
    </location>
</feature>
<name>A0A1X0KDA1_MYCSC</name>
<keyword evidence="1" id="KW-0812">Transmembrane</keyword>
<dbReference type="RefSeq" id="WP_083178001.1">
    <property type="nucleotide sequence ID" value="NZ_MVIJ01000022.1"/>
</dbReference>
<keyword evidence="1" id="KW-1133">Transmembrane helix</keyword>
<keyword evidence="1" id="KW-0472">Membrane</keyword>
<reference evidence="2 3" key="1">
    <citation type="submission" date="2017-02" db="EMBL/GenBank/DDBJ databases">
        <title>The new phylogeny of genus Mycobacterium.</title>
        <authorList>
            <person name="Tortoli E."/>
            <person name="Trovato A."/>
            <person name="Cirillo D.M."/>
        </authorList>
    </citation>
    <scope>NUCLEOTIDE SEQUENCE [LARGE SCALE GENOMIC DNA]</scope>
    <source>
        <strain evidence="2 3">DSM 43992</strain>
    </source>
</reference>
<sequence length="241" mass="25639">MASSEVGRRRLRLARYAFGGALCLLAGVNVLVGSAWYLSLGVAATGIAIAYGSGRRVFAAGVRRTGEEIVCRYIPWFEGNAYSVLVLIPLIAVAMVAAGHAPGNPAWLLYGGIILLAISALMLIVTLWIWRRSLLRITPSALTVRIPERGGASTDIRREEVRSIAPKLVRNVAAGTESLQTEVVYQPAEAGSDTTAAVMLGQYLTVQPASLGEALAAWKDGAHAGPGELMDRIERILRGTS</sequence>
<feature type="transmembrane region" description="Helical" evidence="1">
    <location>
        <begin position="82"/>
        <end position="101"/>
    </location>
</feature>
<accession>A0A1X0KDA1</accession>
<evidence type="ECO:0000256" key="1">
    <source>
        <dbReference type="SAM" id="Phobius"/>
    </source>
</evidence>
<organism evidence="2 3">
    <name type="scientific">Mycobacterium scrofulaceum</name>
    <dbReference type="NCBI Taxonomy" id="1783"/>
    <lineage>
        <taxon>Bacteria</taxon>
        <taxon>Bacillati</taxon>
        <taxon>Actinomycetota</taxon>
        <taxon>Actinomycetes</taxon>
        <taxon>Mycobacteriales</taxon>
        <taxon>Mycobacteriaceae</taxon>
        <taxon>Mycobacterium</taxon>
    </lineage>
</organism>
<dbReference type="AlphaFoldDB" id="A0A1X0KDA1"/>
<evidence type="ECO:0000313" key="2">
    <source>
        <dbReference type="EMBL" id="ORB73160.1"/>
    </source>
</evidence>
<dbReference type="EMBL" id="MVIJ01000022">
    <property type="protein sequence ID" value="ORB73160.1"/>
    <property type="molecule type" value="Genomic_DNA"/>
</dbReference>